<keyword evidence="2" id="KW-1185">Reference proteome</keyword>
<dbReference type="Proteomes" id="UP000325811">
    <property type="component" value="Chromosome II"/>
</dbReference>
<dbReference type="AlphaFoldDB" id="A0A5Q4ZJZ0"/>
<dbReference type="GO" id="GO:0016740">
    <property type="term" value="F:transferase activity"/>
    <property type="evidence" value="ECO:0007669"/>
    <property type="project" value="UniProtKB-KW"/>
</dbReference>
<dbReference type="Gene3D" id="3.30.1540.10">
    <property type="entry name" value="formyl-coa transferase, domain 3"/>
    <property type="match status" value="1"/>
</dbReference>
<evidence type="ECO:0000313" key="1">
    <source>
        <dbReference type="EMBL" id="VVD32007.1"/>
    </source>
</evidence>
<accession>A0A5Q4ZJZ0</accession>
<dbReference type="SUPFAM" id="SSF89796">
    <property type="entry name" value="CoA-transferase family III (CaiB/BaiF)"/>
    <property type="match status" value="1"/>
</dbReference>
<name>A0A5Q4ZJZ0_9BURK</name>
<dbReference type="PANTHER" id="PTHR48228:SF5">
    <property type="entry name" value="ALPHA-METHYLACYL-COA RACEMASE"/>
    <property type="match status" value="1"/>
</dbReference>
<keyword evidence="1" id="KW-0808">Transferase</keyword>
<gene>
    <name evidence="1" type="ORF">PDMSB3_0709</name>
</gene>
<dbReference type="KEGG" id="pdio:PDMSB3_0709.1"/>
<sequence>MKRGPLSGVRVIEFSALGPVPFCAMLLADMGADIVRIARPGTRTDADDFMQRGRRIVPLDLKSPADRHTALELVGHADIVLEGSRPGVMEKLGLGPDVCLARNPRLVFGRMTGWGQTGPLAATAGHDINYIALAGALDAIGPANGAPVPPLNLLGDYGGGAMFLAFGALCALWEARNSGEGQVIDAAMVDGTATLMSLFCKLSGLGQWNDSRGTNLLDGGAPWYDTYRTQDNRYVAVGAIEEPFWQLLLTQLEIPSDSLPPRSDKTGWPVIRAALAERFSSLPRDAWAAHFRNSDACVSPVLSLHEAARHEHMAARGSYGVDSDMLRPAPAPRLSRTPAIPAGISEVSSADLVLEGWRGGMAKR</sequence>
<dbReference type="InterPro" id="IPR023606">
    <property type="entry name" value="CoA-Trfase_III_dom_1_sf"/>
</dbReference>
<dbReference type="Pfam" id="PF02515">
    <property type="entry name" value="CoA_transf_3"/>
    <property type="match status" value="1"/>
</dbReference>
<protein>
    <submittedName>
        <fullName evidence="1">Acyl-CoA transferase/carnitine dehydratase</fullName>
    </submittedName>
</protein>
<dbReference type="Gene3D" id="3.40.50.10540">
    <property type="entry name" value="Crotonobetainyl-coa:carnitine coa-transferase, domain 1"/>
    <property type="match status" value="1"/>
</dbReference>
<evidence type="ECO:0000313" key="2">
    <source>
        <dbReference type="Proteomes" id="UP000325811"/>
    </source>
</evidence>
<reference evidence="1 2" key="1">
    <citation type="submission" date="2019-08" db="EMBL/GenBank/DDBJ databases">
        <authorList>
            <person name="Herpell B J."/>
        </authorList>
    </citation>
    <scope>NUCLEOTIDE SEQUENCE [LARGE SCALE GENOMIC DNA]</scope>
    <source>
        <strain evidence="2">Msb3</strain>
    </source>
</reference>
<dbReference type="InterPro" id="IPR003673">
    <property type="entry name" value="CoA-Trfase_fam_III"/>
</dbReference>
<dbReference type="InterPro" id="IPR044855">
    <property type="entry name" value="CoA-Trfase_III_dom3_sf"/>
</dbReference>
<dbReference type="RefSeq" id="WP_165187906.1">
    <property type="nucleotide sequence ID" value="NZ_LR699554.1"/>
</dbReference>
<dbReference type="InterPro" id="IPR050509">
    <property type="entry name" value="CoA-transferase_III"/>
</dbReference>
<organism evidence="1 2">
    <name type="scientific">Paraburkholderia dioscoreae</name>
    <dbReference type="NCBI Taxonomy" id="2604047"/>
    <lineage>
        <taxon>Bacteria</taxon>
        <taxon>Pseudomonadati</taxon>
        <taxon>Pseudomonadota</taxon>
        <taxon>Betaproteobacteria</taxon>
        <taxon>Burkholderiales</taxon>
        <taxon>Burkholderiaceae</taxon>
        <taxon>Paraburkholderia</taxon>
    </lineage>
</organism>
<dbReference type="EMBL" id="LR699554">
    <property type="protein sequence ID" value="VVD32007.1"/>
    <property type="molecule type" value="Genomic_DNA"/>
</dbReference>
<dbReference type="PANTHER" id="PTHR48228">
    <property type="entry name" value="SUCCINYL-COA--D-CITRAMALATE COA-TRANSFERASE"/>
    <property type="match status" value="1"/>
</dbReference>
<proteinExistence type="predicted"/>